<feature type="domain" description="HIG1" evidence="5">
    <location>
        <begin position="1"/>
        <end position="68"/>
    </location>
</feature>
<protein>
    <recommendedName>
        <fullName evidence="5">HIG1 domain-containing protein</fullName>
    </recommendedName>
</protein>
<dbReference type="OrthoDB" id="7284889at2"/>
<evidence type="ECO:0000313" key="6">
    <source>
        <dbReference type="EMBL" id="SPH22565.1"/>
    </source>
</evidence>
<evidence type="ECO:0000259" key="5">
    <source>
        <dbReference type="PROSITE" id="PS51503"/>
    </source>
</evidence>
<dbReference type="Gene3D" id="6.10.140.1320">
    <property type="match status" value="1"/>
</dbReference>
<keyword evidence="3 4" id="KW-0472">Membrane</keyword>
<dbReference type="RefSeq" id="WP_108829490.1">
    <property type="nucleotide sequence ID" value="NZ_OMOR01000001.1"/>
</dbReference>
<evidence type="ECO:0000256" key="1">
    <source>
        <dbReference type="ARBA" id="ARBA00022692"/>
    </source>
</evidence>
<evidence type="ECO:0000256" key="2">
    <source>
        <dbReference type="ARBA" id="ARBA00022989"/>
    </source>
</evidence>
<evidence type="ECO:0000256" key="4">
    <source>
        <dbReference type="SAM" id="Phobius"/>
    </source>
</evidence>
<evidence type="ECO:0000313" key="7">
    <source>
        <dbReference type="Proteomes" id="UP000244880"/>
    </source>
</evidence>
<feature type="transmembrane region" description="Helical" evidence="4">
    <location>
        <begin position="45"/>
        <end position="63"/>
    </location>
</feature>
<sequence length="68" mass="7118">MLTDVLFVLIVIACLAVVGVLGLGLGGFGKGSGWAKNNSNNLMRYRILTQAIAVGLIVLYVVVKRNGG</sequence>
<name>A0A2R8BHL2_9RHOB</name>
<dbReference type="PROSITE" id="PS51503">
    <property type="entry name" value="HIG1"/>
    <property type="match status" value="1"/>
</dbReference>
<dbReference type="Proteomes" id="UP000244880">
    <property type="component" value="Unassembled WGS sequence"/>
</dbReference>
<keyword evidence="7" id="KW-1185">Reference proteome</keyword>
<keyword evidence="1 4" id="KW-0812">Transmembrane</keyword>
<organism evidence="6 7">
    <name type="scientific">Ascidiaceihabitans donghaensis</name>
    <dbReference type="NCBI Taxonomy" id="1510460"/>
    <lineage>
        <taxon>Bacteria</taxon>
        <taxon>Pseudomonadati</taxon>
        <taxon>Pseudomonadota</taxon>
        <taxon>Alphaproteobacteria</taxon>
        <taxon>Rhodobacterales</taxon>
        <taxon>Paracoccaceae</taxon>
        <taxon>Ascidiaceihabitans</taxon>
    </lineage>
</organism>
<evidence type="ECO:0000256" key="3">
    <source>
        <dbReference type="ARBA" id="ARBA00023136"/>
    </source>
</evidence>
<dbReference type="NCBIfam" id="NF033233">
    <property type="entry name" value="twin_helix"/>
    <property type="match status" value="1"/>
</dbReference>
<reference evidence="6 7" key="1">
    <citation type="submission" date="2018-03" db="EMBL/GenBank/DDBJ databases">
        <authorList>
            <person name="Keele B.F."/>
        </authorList>
    </citation>
    <scope>NUCLEOTIDE SEQUENCE [LARGE SCALE GENOMIC DNA]</scope>
    <source>
        <strain evidence="6 7">CECT 8599</strain>
    </source>
</reference>
<dbReference type="Pfam" id="PF04588">
    <property type="entry name" value="HIG_1_N"/>
    <property type="match status" value="1"/>
</dbReference>
<keyword evidence="2 4" id="KW-1133">Transmembrane helix</keyword>
<gene>
    <name evidence="6" type="ORF">ASD8599_03308</name>
</gene>
<dbReference type="AlphaFoldDB" id="A0A2R8BHL2"/>
<feature type="transmembrane region" description="Helical" evidence="4">
    <location>
        <begin position="6"/>
        <end position="25"/>
    </location>
</feature>
<accession>A0A2R8BHL2</accession>
<dbReference type="EMBL" id="OMOR01000001">
    <property type="protein sequence ID" value="SPH22565.1"/>
    <property type="molecule type" value="Genomic_DNA"/>
</dbReference>
<dbReference type="InterPro" id="IPR007667">
    <property type="entry name" value="Hypoxia_induced_domain"/>
</dbReference>
<proteinExistence type="predicted"/>